<evidence type="ECO:0000256" key="1">
    <source>
        <dbReference type="SAM" id="Coils"/>
    </source>
</evidence>
<dbReference type="Proteomes" id="UP000435877">
    <property type="component" value="Unassembled WGS sequence"/>
</dbReference>
<evidence type="ECO:0000313" key="4">
    <source>
        <dbReference type="EMBL" id="CAA0106536.1"/>
    </source>
</evidence>
<feature type="coiled-coil region" evidence="1">
    <location>
        <begin position="15"/>
        <end position="96"/>
    </location>
</feature>
<reference evidence="5 6" key="1">
    <citation type="submission" date="2019-11" db="EMBL/GenBank/DDBJ databases">
        <authorList>
            <person name="Holert J."/>
        </authorList>
    </citation>
    <scope>NUCLEOTIDE SEQUENCE [LARGE SCALE GENOMIC DNA]</scope>
    <source>
        <strain evidence="3">BC3_2A</strain>
        <strain evidence="4">SB11_1A</strain>
    </source>
</reference>
<accession>A0A5S9PPI1</accession>
<dbReference type="Proteomes" id="UP000439591">
    <property type="component" value="Unassembled WGS sequence"/>
</dbReference>
<keyword evidence="5" id="KW-1185">Reference proteome</keyword>
<dbReference type="EMBL" id="CACSIK010000002">
    <property type="protein sequence ID" value="CAA0106536.1"/>
    <property type="molecule type" value="Genomic_DNA"/>
</dbReference>
<evidence type="ECO:0000256" key="2">
    <source>
        <dbReference type="SAM" id="MobiDB-lite"/>
    </source>
</evidence>
<protein>
    <submittedName>
        <fullName evidence="3">Uncharacterized protein</fullName>
    </submittedName>
</protein>
<dbReference type="AlphaFoldDB" id="A0A5S9PPI1"/>
<gene>
    <name evidence="4" type="ORF">IHBHHGIJ_02962</name>
    <name evidence="3" type="ORF">KFEGEMFD_02335</name>
</gene>
<dbReference type="OrthoDB" id="5741015at2"/>
<sequence>MTGNKNKSKTPLSELQHLQSELHSLREKHIAALEQALLRLDKEELSQKSRIDKTREQLANAKLRAKEQQGASQTSLSALQAKFDLYQAELAQLRSKIIEQKLAIRKEKAVLKAIIDTEKSLKKSDKTPSSTNQKADGSITVPSRPKASSSNAKPANITESKSTPIPQATAATPQEKPAAQIAQEIYSTSRRRVRRMSDIPSHPDKAGDRLASLFDDF</sequence>
<evidence type="ECO:0000313" key="5">
    <source>
        <dbReference type="Proteomes" id="UP000435877"/>
    </source>
</evidence>
<name>A0A5S9PPI1_9GAMM</name>
<feature type="compositionally biased region" description="Basic and acidic residues" evidence="2">
    <location>
        <begin position="195"/>
        <end position="208"/>
    </location>
</feature>
<proteinExistence type="predicted"/>
<feature type="region of interest" description="Disordered" evidence="2">
    <location>
        <begin position="120"/>
        <end position="217"/>
    </location>
</feature>
<feature type="compositionally biased region" description="Polar residues" evidence="2">
    <location>
        <begin position="146"/>
        <end position="172"/>
    </location>
</feature>
<keyword evidence="1" id="KW-0175">Coiled coil</keyword>
<organism evidence="3 6">
    <name type="scientific">Zhongshania aliphaticivorans</name>
    <dbReference type="NCBI Taxonomy" id="1470434"/>
    <lineage>
        <taxon>Bacteria</taxon>
        <taxon>Pseudomonadati</taxon>
        <taxon>Pseudomonadota</taxon>
        <taxon>Gammaproteobacteria</taxon>
        <taxon>Cellvibrionales</taxon>
        <taxon>Spongiibacteraceae</taxon>
        <taxon>Zhongshania</taxon>
    </lineage>
</organism>
<evidence type="ECO:0000313" key="6">
    <source>
        <dbReference type="Proteomes" id="UP000439591"/>
    </source>
</evidence>
<dbReference type="EMBL" id="CACSIM010000003">
    <property type="protein sequence ID" value="CAA0106393.1"/>
    <property type="molecule type" value="Genomic_DNA"/>
</dbReference>
<dbReference type="RefSeq" id="WP_159269661.1">
    <property type="nucleotide sequence ID" value="NZ_CACSIK010000002.1"/>
</dbReference>
<evidence type="ECO:0000313" key="3">
    <source>
        <dbReference type="EMBL" id="CAA0106393.1"/>
    </source>
</evidence>